<feature type="transmembrane region" description="Helical" evidence="2">
    <location>
        <begin position="168"/>
        <end position="187"/>
    </location>
</feature>
<name>A0A5J4UW10_9EUKA</name>
<dbReference type="AlphaFoldDB" id="A0A5J4UW10"/>
<proteinExistence type="predicted"/>
<dbReference type="Proteomes" id="UP000324800">
    <property type="component" value="Unassembled WGS sequence"/>
</dbReference>
<accession>A0A5J4UW10</accession>
<protein>
    <submittedName>
        <fullName evidence="3">Uncharacterized protein</fullName>
    </submittedName>
</protein>
<keyword evidence="2" id="KW-0812">Transmembrane</keyword>
<keyword evidence="2" id="KW-1133">Transmembrane helix</keyword>
<feature type="compositionally biased region" description="Polar residues" evidence="1">
    <location>
        <begin position="40"/>
        <end position="62"/>
    </location>
</feature>
<dbReference type="EMBL" id="SNRW01012271">
    <property type="protein sequence ID" value="KAA6374041.1"/>
    <property type="molecule type" value="Genomic_DNA"/>
</dbReference>
<sequence length="199" mass="22555">MQNPPTFGLQQTQQSNLLTPPAPSSIGHPAFLSSFLNQNLEQPSQQPTIRPPTLVQQPQNHAQEPRRINERLLDSPGKASKRKITQDLLAIMEQKIPGHKQVTHQDTLGQDLVENIIQDLENVSQTSVLLFGDMLDMNIQQLTNGNHSGEKQIQTNTQILYEWNQMKTITITITMIIFMIMTIIMDITKSEMKGMSNWT</sequence>
<gene>
    <name evidence="3" type="ORF">EZS28_030433</name>
</gene>
<evidence type="ECO:0000256" key="1">
    <source>
        <dbReference type="SAM" id="MobiDB-lite"/>
    </source>
</evidence>
<keyword evidence="2" id="KW-0472">Membrane</keyword>
<feature type="region of interest" description="Disordered" evidence="1">
    <location>
        <begin position="1"/>
        <end position="28"/>
    </location>
</feature>
<evidence type="ECO:0000256" key="2">
    <source>
        <dbReference type="SAM" id="Phobius"/>
    </source>
</evidence>
<comment type="caution">
    <text evidence="3">The sequence shown here is derived from an EMBL/GenBank/DDBJ whole genome shotgun (WGS) entry which is preliminary data.</text>
</comment>
<feature type="region of interest" description="Disordered" evidence="1">
    <location>
        <begin position="40"/>
        <end position="80"/>
    </location>
</feature>
<reference evidence="3 4" key="1">
    <citation type="submission" date="2019-03" db="EMBL/GenBank/DDBJ databases">
        <title>Single cell metagenomics reveals metabolic interactions within the superorganism composed of flagellate Streblomastix strix and complex community of Bacteroidetes bacteria on its surface.</title>
        <authorList>
            <person name="Treitli S.C."/>
            <person name="Kolisko M."/>
            <person name="Husnik F."/>
            <person name="Keeling P."/>
            <person name="Hampl V."/>
        </authorList>
    </citation>
    <scope>NUCLEOTIDE SEQUENCE [LARGE SCALE GENOMIC DNA]</scope>
    <source>
        <strain evidence="3">ST1C</strain>
    </source>
</reference>
<organism evidence="3 4">
    <name type="scientific">Streblomastix strix</name>
    <dbReference type="NCBI Taxonomy" id="222440"/>
    <lineage>
        <taxon>Eukaryota</taxon>
        <taxon>Metamonada</taxon>
        <taxon>Preaxostyla</taxon>
        <taxon>Oxymonadida</taxon>
        <taxon>Streblomastigidae</taxon>
        <taxon>Streblomastix</taxon>
    </lineage>
</organism>
<feature type="compositionally biased region" description="Polar residues" evidence="1">
    <location>
        <begin position="1"/>
        <end position="18"/>
    </location>
</feature>
<feature type="compositionally biased region" description="Basic and acidic residues" evidence="1">
    <location>
        <begin position="63"/>
        <end position="73"/>
    </location>
</feature>
<evidence type="ECO:0000313" key="4">
    <source>
        <dbReference type="Proteomes" id="UP000324800"/>
    </source>
</evidence>
<evidence type="ECO:0000313" key="3">
    <source>
        <dbReference type="EMBL" id="KAA6374041.1"/>
    </source>
</evidence>